<name>A0AAD6IS36_DREDA</name>
<accession>A0AAD6IS36</accession>
<sequence>MIIQRSAISQVVDDYLGICRLKSMGSGNLIKGKLIRRRVPGKWVLLTILQGKQARPGAGSRIYRRIYLQDPKIIALAAQALNRAQWGWRMS</sequence>
<evidence type="ECO:0000313" key="1">
    <source>
        <dbReference type="EMBL" id="KAJ6257585.1"/>
    </source>
</evidence>
<keyword evidence="2" id="KW-1185">Reference proteome</keyword>
<protein>
    <submittedName>
        <fullName evidence="1">Uncharacterized protein</fullName>
    </submittedName>
</protein>
<reference evidence="1" key="1">
    <citation type="submission" date="2023-01" db="EMBL/GenBank/DDBJ databases">
        <title>The chitinases involved in constricting ring structure development in the nematode-trapping fungus Drechslerella dactyloides.</title>
        <authorList>
            <person name="Wang R."/>
            <person name="Zhang L."/>
            <person name="Tang P."/>
            <person name="Li S."/>
            <person name="Liang L."/>
        </authorList>
    </citation>
    <scope>NUCLEOTIDE SEQUENCE</scope>
    <source>
        <strain evidence="1">YMF1.00031</strain>
    </source>
</reference>
<dbReference type="AlphaFoldDB" id="A0AAD6IS36"/>
<proteinExistence type="predicted"/>
<evidence type="ECO:0000313" key="2">
    <source>
        <dbReference type="Proteomes" id="UP001221413"/>
    </source>
</evidence>
<organism evidence="1 2">
    <name type="scientific">Drechslerella dactyloides</name>
    <name type="common">Nematode-trapping fungus</name>
    <name type="synonym">Arthrobotrys dactyloides</name>
    <dbReference type="NCBI Taxonomy" id="74499"/>
    <lineage>
        <taxon>Eukaryota</taxon>
        <taxon>Fungi</taxon>
        <taxon>Dikarya</taxon>
        <taxon>Ascomycota</taxon>
        <taxon>Pezizomycotina</taxon>
        <taxon>Orbiliomycetes</taxon>
        <taxon>Orbiliales</taxon>
        <taxon>Orbiliaceae</taxon>
        <taxon>Drechslerella</taxon>
    </lineage>
</organism>
<dbReference type="Proteomes" id="UP001221413">
    <property type="component" value="Unassembled WGS sequence"/>
</dbReference>
<dbReference type="EMBL" id="JAQGDS010000010">
    <property type="protein sequence ID" value="KAJ6257585.1"/>
    <property type="molecule type" value="Genomic_DNA"/>
</dbReference>
<comment type="caution">
    <text evidence="1">The sequence shown here is derived from an EMBL/GenBank/DDBJ whole genome shotgun (WGS) entry which is preliminary data.</text>
</comment>
<gene>
    <name evidence="1" type="ORF">Dda_7370</name>
</gene>